<gene>
    <name evidence="4" type="ORF">GCM10007298_07860</name>
</gene>
<dbReference type="EMBL" id="BMCS01000001">
    <property type="protein sequence ID" value="GGF14297.1"/>
    <property type="molecule type" value="Genomic_DNA"/>
</dbReference>
<accession>A0ABQ1UB05</accession>
<dbReference type="InterPro" id="IPR023772">
    <property type="entry name" value="DNA-bd_HTH_TetR-type_CS"/>
</dbReference>
<evidence type="ECO:0000256" key="1">
    <source>
        <dbReference type="ARBA" id="ARBA00023125"/>
    </source>
</evidence>
<dbReference type="PRINTS" id="PR00455">
    <property type="entry name" value="HTHTETR"/>
</dbReference>
<feature type="domain" description="HTH tetR-type" evidence="3">
    <location>
        <begin position="17"/>
        <end position="77"/>
    </location>
</feature>
<sequence>MSATPEPPALSTSRRPADRKRQLIDRAAQLFLERGYPQVSVAEIARAAGVTGPSLYRHFDDKQALLTAAVLTGVDDLETCTDRALTSTQRYAADDPRRLDVLVDAICNLGIRRPEAAVLWRWNGAFLSDEQNSEVAARTTVVLERWAQALFLGRDDLSPWEIRQLAWAVLSITGSLSVHTTRIPATRARAQLRTLVGRAIALRPATAPELTAVTMPAGEAVGRREEILDASSELFQRKGFGNVGVDEIGEAVGITGPSVYKHFPSKIAILTSIGRRSAARLEAGAMAAGAVTTSPRQLLAALAESYVAVLTSTPDLSVAFNNGAVLRNLDARDLLAAQHHYVARWIALVTEIEPGLPRAEAAITVHAALSIANDTVRMRRGRERPALPGQLAYLMKGVLGL</sequence>
<name>A0ABQ1UB05_9NOCA</name>
<comment type="caution">
    <text evidence="4">The sequence shown here is derived from an EMBL/GenBank/DDBJ whole genome shotgun (WGS) entry which is preliminary data.</text>
</comment>
<keyword evidence="5" id="KW-1185">Reference proteome</keyword>
<feature type="DNA-binding region" description="H-T-H motif" evidence="2">
    <location>
        <begin position="244"/>
        <end position="263"/>
    </location>
</feature>
<dbReference type="PANTHER" id="PTHR30055">
    <property type="entry name" value="HTH-TYPE TRANSCRIPTIONAL REGULATOR RUTR"/>
    <property type="match status" value="1"/>
</dbReference>
<evidence type="ECO:0000259" key="3">
    <source>
        <dbReference type="PROSITE" id="PS50977"/>
    </source>
</evidence>
<proteinExistence type="predicted"/>
<dbReference type="InterPro" id="IPR050109">
    <property type="entry name" value="HTH-type_TetR-like_transc_reg"/>
</dbReference>
<evidence type="ECO:0000256" key="2">
    <source>
        <dbReference type="PROSITE-ProRule" id="PRU00335"/>
    </source>
</evidence>
<dbReference type="PANTHER" id="PTHR30055:SF237">
    <property type="entry name" value="TRANSCRIPTIONAL REPRESSOR MCE3R"/>
    <property type="match status" value="1"/>
</dbReference>
<dbReference type="InterPro" id="IPR001647">
    <property type="entry name" value="HTH_TetR"/>
</dbReference>
<dbReference type="PROSITE" id="PS50977">
    <property type="entry name" value="HTH_TETR_2"/>
    <property type="match status" value="2"/>
</dbReference>
<feature type="DNA-binding region" description="H-T-H motif" evidence="2">
    <location>
        <begin position="40"/>
        <end position="59"/>
    </location>
</feature>
<dbReference type="Proteomes" id="UP000632454">
    <property type="component" value="Unassembled WGS sequence"/>
</dbReference>
<dbReference type="Gene3D" id="1.10.10.60">
    <property type="entry name" value="Homeodomain-like"/>
    <property type="match status" value="2"/>
</dbReference>
<dbReference type="PROSITE" id="PS01081">
    <property type="entry name" value="HTH_TETR_1"/>
    <property type="match status" value="1"/>
</dbReference>
<dbReference type="Pfam" id="PF00440">
    <property type="entry name" value="TetR_N"/>
    <property type="match status" value="2"/>
</dbReference>
<evidence type="ECO:0000313" key="5">
    <source>
        <dbReference type="Proteomes" id="UP000632454"/>
    </source>
</evidence>
<keyword evidence="1 2" id="KW-0238">DNA-binding</keyword>
<organism evidence="4 5">
    <name type="scientific">Williamsia phyllosphaerae</name>
    <dbReference type="NCBI Taxonomy" id="885042"/>
    <lineage>
        <taxon>Bacteria</taxon>
        <taxon>Bacillati</taxon>
        <taxon>Actinomycetota</taxon>
        <taxon>Actinomycetes</taxon>
        <taxon>Mycobacteriales</taxon>
        <taxon>Nocardiaceae</taxon>
        <taxon>Williamsia</taxon>
    </lineage>
</organism>
<dbReference type="InterPro" id="IPR009057">
    <property type="entry name" value="Homeodomain-like_sf"/>
</dbReference>
<feature type="domain" description="HTH tetR-type" evidence="3">
    <location>
        <begin position="221"/>
        <end position="281"/>
    </location>
</feature>
<evidence type="ECO:0000313" key="4">
    <source>
        <dbReference type="EMBL" id="GGF14297.1"/>
    </source>
</evidence>
<dbReference type="RefSeq" id="WP_188487066.1">
    <property type="nucleotide sequence ID" value="NZ_BMCS01000001.1"/>
</dbReference>
<reference evidence="5" key="1">
    <citation type="journal article" date="2019" name="Int. J. Syst. Evol. Microbiol.">
        <title>The Global Catalogue of Microorganisms (GCM) 10K type strain sequencing project: providing services to taxonomists for standard genome sequencing and annotation.</title>
        <authorList>
            <consortium name="The Broad Institute Genomics Platform"/>
            <consortium name="The Broad Institute Genome Sequencing Center for Infectious Disease"/>
            <person name="Wu L."/>
            <person name="Ma J."/>
        </authorList>
    </citation>
    <scope>NUCLEOTIDE SEQUENCE [LARGE SCALE GENOMIC DNA]</scope>
    <source>
        <strain evidence="5">CCM 7855</strain>
    </source>
</reference>
<dbReference type="SUPFAM" id="SSF46689">
    <property type="entry name" value="Homeodomain-like"/>
    <property type="match status" value="2"/>
</dbReference>
<dbReference type="Gene3D" id="1.10.357.10">
    <property type="entry name" value="Tetracycline Repressor, domain 2"/>
    <property type="match status" value="2"/>
</dbReference>
<protein>
    <submittedName>
        <fullName evidence="4">TetR family transcriptional regulator</fullName>
    </submittedName>
</protein>